<comment type="caution">
    <text evidence="16">The sequence shown here is derived from an EMBL/GenBank/DDBJ whole genome shotgun (WGS) entry which is preliminary data.</text>
</comment>
<keyword evidence="3 12" id="KW-0963">Cytoplasm</keyword>
<dbReference type="AlphaFoldDB" id="A0A5D8QD46"/>
<dbReference type="NCBIfam" id="TIGR00422">
    <property type="entry name" value="valS"/>
    <property type="match status" value="1"/>
</dbReference>
<dbReference type="InterPro" id="IPR002300">
    <property type="entry name" value="aa-tRNA-synth_Ia"/>
</dbReference>
<feature type="binding site" evidence="12">
    <location>
        <position position="526"/>
    </location>
    <ligand>
        <name>ATP</name>
        <dbReference type="ChEBI" id="CHEBI:30616"/>
    </ligand>
</feature>
<dbReference type="PANTHER" id="PTHR11946">
    <property type="entry name" value="VALYL-TRNA SYNTHETASES"/>
    <property type="match status" value="1"/>
</dbReference>
<dbReference type="GO" id="GO:0005829">
    <property type="term" value="C:cytosol"/>
    <property type="evidence" value="ECO:0007669"/>
    <property type="project" value="TreeGrafter"/>
</dbReference>
<dbReference type="InterPro" id="IPR010978">
    <property type="entry name" value="tRNA-bd_arm"/>
</dbReference>
<comment type="subunit">
    <text evidence="2 12">Monomer.</text>
</comment>
<comment type="domain">
    <text evidence="12">The C-terminal coiled-coil domain is crucial for aminoacylation activity.</text>
</comment>
<dbReference type="InterPro" id="IPR002303">
    <property type="entry name" value="Valyl-tRNA_ligase"/>
</dbReference>
<evidence type="ECO:0000256" key="12">
    <source>
        <dbReference type="HAMAP-Rule" id="MF_02004"/>
    </source>
</evidence>
<evidence type="ECO:0000256" key="7">
    <source>
        <dbReference type="ARBA" id="ARBA00022917"/>
    </source>
</evidence>
<evidence type="ECO:0000256" key="2">
    <source>
        <dbReference type="ARBA" id="ARBA00011245"/>
    </source>
</evidence>
<dbReference type="InterPro" id="IPR014729">
    <property type="entry name" value="Rossmann-like_a/b/a_fold"/>
</dbReference>
<dbReference type="HAMAP" id="MF_02004">
    <property type="entry name" value="Val_tRNA_synth_type1"/>
    <property type="match status" value="1"/>
</dbReference>
<accession>A0A5D8QD46</accession>
<evidence type="ECO:0000256" key="1">
    <source>
        <dbReference type="ARBA" id="ARBA00004496"/>
    </source>
</evidence>
<dbReference type="GO" id="GO:0006438">
    <property type="term" value="P:valyl-tRNA aminoacylation"/>
    <property type="evidence" value="ECO:0007669"/>
    <property type="project" value="UniProtKB-UniRule"/>
</dbReference>
<comment type="catalytic activity">
    <reaction evidence="10 12">
        <text>tRNA(Val) + L-valine + ATP = L-valyl-tRNA(Val) + AMP + diphosphate</text>
        <dbReference type="Rhea" id="RHEA:10704"/>
        <dbReference type="Rhea" id="RHEA-COMP:9672"/>
        <dbReference type="Rhea" id="RHEA-COMP:9708"/>
        <dbReference type="ChEBI" id="CHEBI:30616"/>
        <dbReference type="ChEBI" id="CHEBI:33019"/>
        <dbReference type="ChEBI" id="CHEBI:57762"/>
        <dbReference type="ChEBI" id="CHEBI:78442"/>
        <dbReference type="ChEBI" id="CHEBI:78537"/>
        <dbReference type="ChEBI" id="CHEBI:456215"/>
        <dbReference type="EC" id="6.1.1.9"/>
    </reaction>
</comment>
<dbReference type="Gene3D" id="3.40.50.620">
    <property type="entry name" value="HUPs"/>
    <property type="match status" value="2"/>
</dbReference>
<dbReference type="GO" id="GO:0004832">
    <property type="term" value="F:valine-tRNA ligase activity"/>
    <property type="evidence" value="ECO:0007669"/>
    <property type="project" value="UniProtKB-UniRule"/>
</dbReference>
<proteinExistence type="inferred from homology"/>
<dbReference type="GO" id="GO:0005524">
    <property type="term" value="F:ATP binding"/>
    <property type="evidence" value="ECO:0007669"/>
    <property type="project" value="UniProtKB-UniRule"/>
</dbReference>
<dbReference type="PROSITE" id="PS00178">
    <property type="entry name" value="AA_TRNA_LIGASE_I"/>
    <property type="match status" value="1"/>
</dbReference>
<dbReference type="RefSeq" id="WP_149545489.1">
    <property type="nucleotide sequence ID" value="NZ_VTPS01000011.1"/>
</dbReference>
<comment type="similarity">
    <text evidence="11 12">Belongs to the class-I aminoacyl-tRNA synthetase family. ValS type 1 subfamily.</text>
</comment>
<evidence type="ECO:0000313" key="17">
    <source>
        <dbReference type="Proteomes" id="UP000322976"/>
    </source>
</evidence>
<dbReference type="Pfam" id="PF00133">
    <property type="entry name" value="tRNA-synt_1"/>
    <property type="match status" value="1"/>
</dbReference>
<evidence type="ECO:0000313" key="16">
    <source>
        <dbReference type="EMBL" id="TZE81726.1"/>
    </source>
</evidence>
<dbReference type="Gene3D" id="1.10.287.380">
    <property type="entry name" value="Valyl-tRNA synthetase, C-terminal domain"/>
    <property type="match status" value="1"/>
</dbReference>
<keyword evidence="9 12" id="KW-0030">Aminoacyl-tRNA synthetase</keyword>
<keyword evidence="7 12" id="KW-0648">Protein biosynthesis</keyword>
<evidence type="ECO:0000259" key="14">
    <source>
        <dbReference type="Pfam" id="PF08264"/>
    </source>
</evidence>
<sequence>MELPKTYNPREFEERIYKDWVEKGYFKPRIDKNKKPFTIVMPPPNITGQLHLGHALDNTMQDILIRWKRMQGIPTLWVPGTDHASIATEVKIVEMLKEEGLTKEQIGREEFLRRAWQWKEKYGSRIVEQLKRLGTSCDWSRERFTMDEQCSKAVKRFFVRLYNKGLIYRGDRIINWCPDCKTALSDAEVEHKEEEGHLWYIRYPFKDGSGYVMIATTRPETMIGDTAVAVNPKDERYKDAVGKTLVLPIVGREIPVIADDYVDMEFGTGAVKVTPAHDPNDFECGIRHNLPQVQVIGEDGRMTEEAGKYRGLDRYEARAKVVEELKEQGFLEKIEKITHSVGHCYRCDTVIEPLISKQWFVKMKPLVEPALKVVADGKVKIVPDRFTKVYNNWLENIKDWCISRQLWWGHRIPAWYCDSCGEITVAEEEPDRCQYCGGTDIHQDEDVLDTWFSSGLWPFSTLGWPDDTDDLRYFYPTSVLVTGYDIIFFWVARMIFSGLEAMGDIPFEYVLIHGLIRDAEGRKMSKSLGNGIDPIEVIDRYGADTLRFTLATNNSPGNDIRFSWERVEASRNFANKLWNATRFALLNMEIDRVIDIPYDVLDLSDKWILSRLNNLIKEVNANLERFELGLAASKLYDFIWSEFCDWYIEASKARLYGGNVEEKRACEIVLRYVLDNTLRLLHPFMPFITEELWQQLPHEGDSIMIAPWPEYSETMEYKEEEESFNILMDVVRCIRNIRAEEDVPPAKRIKAIIHPATDKVLKTIESGLDYIKKLGNVQEVDIVMEQPEDKRMRSMVLTDMEIYIPLSDLIDIDKEIEKLNNEKKKIESEIERSTNMLSNEGFVKKAPPQVVENERQKLVKYRETLNKLVERIKTLTEW</sequence>
<dbReference type="FunFam" id="3.90.740.10:FF:000005">
    <property type="entry name" value="Valine--tRNA ligase, mitochondrial"/>
    <property type="match status" value="1"/>
</dbReference>
<dbReference type="SUPFAM" id="SSF52374">
    <property type="entry name" value="Nucleotidylyl transferase"/>
    <property type="match status" value="1"/>
</dbReference>
<evidence type="ECO:0000259" key="13">
    <source>
        <dbReference type="Pfam" id="PF00133"/>
    </source>
</evidence>
<dbReference type="InterPro" id="IPR001412">
    <property type="entry name" value="aa-tRNA-synth_I_CS"/>
</dbReference>
<dbReference type="NCBIfam" id="NF004349">
    <property type="entry name" value="PRK05729.1"/>
    <property type="match status" value="1"/>
</dbReference>
<keyword evidence="4 12" id="KW-0436">Ligase</keyword>
<comment type="subcellular location">
    <subcellularLocation>
        <location evidence="1 12">Cytoplasm</location>
    </subcellularLocation>
</comment>
<dbReference type="SUPFAM" id="SSF50677">
    <property type="entry name" value="ValRS/IleRS/LeuRS editing domain"/>
    <property type="match status" value="1"/>
</dbReference>
<dbReference type="Proteomes" id="UP000322976">
    <property type="component" value="Unassembled WGS sequence"/>
</dbReference>
<feature type="coiled-coil region" evidence="12">
    <location>
        <begin position="809"/>
        <end position="871"/>
    </location>
</feature>
<gene>
    <name evidence="12" type="primary">valS</name>
    <name evidence="16" type="ORF">FWJ32_08305</name>
</gene>
<protein>
    <recommendedName>
        <fullName evidence="12">Valine--tRNA ligase</fullName>
        <ecNumber evidence="12">6.1.1.9</ecNumber>
    </recommendedName>
    <alternativeName>
        <fullName evidence="12">Valyl-tRNA synthetase</fullName>
        <shortName evidence="12">ValRS</shortName>
    </alternativeName>
</protein>
<dbReference type="CDD" id="cd07962">
    <property type="entry name" value="Anticodon_Ia_Val"/>
    <property type="match status" value="1"/>
</dbReference>
<dbReference type="Gene3D" id="3.90.740.10">
    <property type="entry name" value="Valyl/Leucyl/Isoleucyl-tRNA synthetase, editing domain"/>
    <property type="match status" value="1"/>
</dbReference>
<feature type="short sequence motif" description="'HIGH' region" evidence="12">
    <location>
        <begin position="44"/>
        <end position="54"/>
    </location>
</feature>
<evidence type="ECO:0000256" key="4">
    <source>
        <dbReference type="ARBA" id="ARBA00022598"/>
    </source>
</evidence>
<keyword evidence="8 12" id="KW-0175">Coiled coil</keyword>
<feature type="domain" description="Aminoacyl-tRNA synthetase class Ia" evidence="13">
    <location>
        <begin position="16"/>
        <end position="563"/>
    </location>
</feature>
<dbReference type="InterPro" id="IPR009080">
    <property type="entry name" value="tRNAsynth_Ia_anticodon-bd"/>
</dbReference>
<evidence type="ECO:0000259" key="15">
    <source>
        <dbReference type="Pfam" id="PF10458"/>
    </source>
</evidence>
<feature type="short sequence motif" description="'KMSKS' region" evidence="12">
    <location>
        <begin position="523"/>
        <end position="527"/>
    </location>
</feature>
<comment type="function">
    <text evidence="12">Catalyzes the attachment of valine to tRNA(Val). As ValRS can inadvertently accommodate and process structurally similar amino acids such as threonine, to avoid such errors, it has a 'posttransfer' editing activity that hydrolyzes mischarged Thr-tRNA(Val) in a tRNA-dependent manner.</text>
</comment>
<dbReference type="InterPro" id="IPR037118">
    <property type="entry name" value="Val-tRNA_synth_C_sf"/>
</dbReference>
<dbReference type="InterPro" id="IPR009008">
    <property type="entry name" value="Val/Leu/Ile-tRNA-synth_edit"/>
</dbReference>
<dbReference type="CDD" id="cd00817">
    <property type="entry name" value="ValRS_core"/>
    <property type="match status" value="1"/>
</dbReference>
<dbReference type="EC" id="6.1.1.9" evidence="12"/>
<dbReference type="Pfam" id="PF08264">
    <property type="entry name" value="Anticodon_1"/>
    <property type="match status" value="1"/>
</dbReference>
<organism evidence="16 17">
    <name type="scientific">Calorimonas adulescens</name>
    <dbReference type="NCBI Taxonomy" id="2606906"/>
    <lineage>
        <taxon>Bacteria</taxon>
        <taxon>Bacillati</taxon>
        <taxon>Bacillota</taxon>
        <taxon>Clostridia</taxon>
        <taxon>Thermoanaerobacterales</taxon>
        <taxon>Thermoanaerobacteraceae</taxon>
        <taxon>Calorimonas</taxon>
    </lineage>
</organism>
<dbReference type="FunFam" id="3.40.50.620:FF:000032">
    <property type="entry name" value="Valine--tRNA ligase"/>
    <property type="match status" value="1"/>
</dbReference>
<dbReference type="InterPro" id="IPR033705">
    <property type="entry name" value="Anticodon_Ia_Val"/>
</dbReference>
<dbReference type="FunFam" id="1.10.730.10:FF:000014">
    <property type="entry name" value="Valine--tRNA ligase"/>
    <property type="match status" value="1"/>
</dbReference>
<dbReference type="Gene3D" id="1.10.730.10">
    <property type="entry name" value="Isoleucyl-tRNA Synthetase, Domain 1"/>
    <property type="match status" value="1"/>
</dbReference>
<evidence type="ECO:0000256" key="8">
    <source>
        <dbReference type="ARBA" id="ARBA00023054"/>
    </source>
</evidence>
<dbReference type="Pfam" id="PF10458">
    <property type="entry name" value="Val_tRNA-synt_C"/>
    <property type="match status" value="1"/>
</dbReference>
<evidence type="ECO:0000256" key="11">
    <source>
        <dbReference type="ARBA" id="ARBA00060830"/>
    </source>
</evidence>
<evidence type="ECO:0000256" key="10">
    <source>
        <dbReference type="ARBA" id="ARBA00047552"/>
    </source>
</evidence>
<evidence type="ECO:0000256" key="5">
    <source>
        <dbReference type="ARBA" id="ARBA00022741"/>
    </source>
</evidence>
<keyword evidence="6 12" id="KW-0067">ATP-binding</keyword>
<dbReference type="FunFam" id="3.40.50.620:FF:000098">
    <property type="entry name" value="Valine--tRNA ligase"/>
    <property type="match status" value="1"/>
</dbReference>
<keyword evidence="17" id="KW-1185">Reference proteome</keyword>
<feature type="domain" description="Valyl-tRNA synthetase tRNA-binding arm" evidence="15">
    <location>
        <begin position="811"/>
        <end position="875"/>
    </location>
</feature>
<keyword evidence="5 12" id="KW-0547">Nucleotide-binding</keyword>
<dbReference type="SUPFAM" id="SSF46589">
    <property type="entry name" value="tRNA-binding arm"/>
    <property type="match status" value="1"/>
</dbReference>
<dbReference type="FunFam" id="1.10.287.380:FF:000001">
    <property type="entry name" value="Valine--tRNA ligase"/>
    <property type="match status" value="1"/>
</dbReference>
<feature type="domain" description="Methionyl/Valyl/Leucyl/Isoleucyl-tRNA synthetase anticodon-binding" evidence="14">
    <location>
        <begin position="605"/>
        <end position="752"/>
    </location>
</feature>
<evidence type="ECO:0000256" key="9">
    <source>
        <dbReference type="ARBA" id="ARBA00023146"/>
    </source>
</evidence>
<dbReference type="EMBL" id="VTPS01000011">
    <property type="protein sequence ID" value="TZE81726.1"/>
    <property type="molecule type" value="Genomic_DNA"/>
</dbReference>
<dbReference type="PRINTS" id="PR00986">
    <property type="entry name" value="TRNASYNTHVAL"/>
</dbReference>
<dbReference type="InterPro" id="IPR019499">
    <property type="entry name" value="Val-tRNA_synth_tRNA-bd"/>
</dbReference>
<reference evidence="16 17" key="1">
    <citation type="submission" date="2019-08" db="EMBL/GenBank/DDBJ databases">
        <title>Calorimonas adulescens gen. nov., sp. nov., an anaerobic thermophilic bacterium from Sakhalin hot spring.</title>
        <authorList>
            <person name="Khomyakova M.A."/>
            <person name="Merkel A.Y."/>
            <person name="Novikov A."/>
            <person name="Bonch-Osmolovskaya E.A."/>
            <person name="Slobodkin A.I."/>
        </authorList>
    </citation>
    <scope>NUCLEOTIDE SEQUENCE [LARGE SCALE GENOMIC DNA]</scope>
    <source>
        <strain evidence="16 17">A05MB</strain>
    </source>
</reference>
<comment type="domain">
    <text evidence="12">ValRS has two distinct active sites: one for aminoacylation and one for editing. The misactivated threonine is translocated from the active site to the editing site.</text>
</comment>
<dbReference type="InterPro" id="IPR013155">
    <property type="entry name" value="M/V/L/I-tRNA-synth_anticd-bd"/>
</dbReference>
<dbReference type="GO" id="GO:0002161">
    <property type="term" value="F:aminoacyl-tRNA deacylase activity"/>
    <property type="evidence" value="ECO:0007669"/>
    <property type="project" value="InterPro"/>
</dbReference>
<evidence type="ECO:0000256" key="6">
    <source>
        <dbReference type="ARBA" id="ARBA00022840"/>
    </source>
</evidence>
<name>A0A5D8QD46_9THEO</name>
<dbReference type="SUPFAM" id="SSF47323">
    <property type="entry name" value="Anticodon-binding domain of a subclass of class I aminoacyl-tRNA synthetases"/>
    <property type="match status" value="1"/>
</dbReference>
<dbReference type="PANTHER" id="PTHR11946:SF93">
    <property type="entry name" value="VALINE--TRNA LIGASE, CHLOROPLASTIC_MITOCHONDRIAL 2"/>
    <property type="match status" value="1"/>
</dbReference>
<evidence type="ECO:0000256" key="3">
    <source>
        <dbReference type="ARBA" id="ARBA00022490"/>
    </source>
</evidence>